<evidence type="ECO:0000313" key="1">
    <source>
        <dbReference type="EMBL" id="MBK1897208.1"/>
    </source>
</evidence>
<organism evidence="1 2">
    <name type="scientific">Chryseobacterium paridis</name>
    <dbReference type="NCBI Taxonomy" id="2800328"/>
    <lineage>
        <taxon>Bacteria</taxon>
        <taxon>Pseudomonadati</taxon>
        <taxon>Bacteroidota</taxon>
        <taxon>Flavobacteriia</taxon>
        <taxon>Flavobacteriales</taxon>
        <taxon>Weeksellaceae</taxon>
        <taxon>Chryseobacterium group</taxon>
        <taxon>Chryseobacterium</taxon>
    </lineage>
</organism>
<evidence type="ECO:0000313" key="2">
    <source>
        <dbReference type="Proteomes" id="UP000628669"/>
    </source>
</evidence>
<name>A0ABS1FY09_9FLAO</name>
<accession>A0ABS1FY09</accession>
<gene>
    <name evidence="1" type="ORF">JHL15_15705</name>
</gene>
<protein>
    <recommendedName>
        <fullName evidence="3">Bacteriocin</fullName>
    </recommendedName>
</protein>
<reference evidence="2" key="1">
    <citation type="submission" date="2021-01" db="EMBL/GenBank/DDBJ databases">
        <title>Genome public.</title>
        <authorList>
            <person name="Liu C."/>
            <person name="Sun Q."/>
        </authorList>
    </citation>
    <scope>NUCLEOTIDE SEQUENCE [LARGE SCALE GENOMIC DNA]</scope>
    <source>
        <strain evidence="2">YIM B02567</strain>
    </source>
</reference>
<proteinExistence type="predicted"/>
<evidence type="ECO:0008006" key="3">
    <source>
        <dbReference type="Google" id="ProtNLM"/>
    </source>
</evidence>
<dbReference type="EMBL" id="JAENHK010000010">
    <property type="protein sequence ID" value="MBK1897208.1"/>
    <property type="molecule type" value="Genomic_DNA"/>
</dbReference>
<dbReference type="Proteomes" id="UP000628669">
    <property type="component" value="Unassembled WGS sequence"/>
</dbReference>
<comment type="caution">
    <text evidence="1">The sequence shown here is derived from an EMBL/GenBank/DDBJ whole genome shotgun (WGS) entry which is preliminary data.</text>
</comment>
<keyword evidence="2" id="KW-1185">Reference proteome</keyword>
<dbReference type="RefSeq" id="WP_200247229.1">
    <property type="nucleotide sequence ID" value="NZ_JAENHK010000010.1"/>
</dbReference>
<sequence>MKNLKKLSHKLTKKELKDIFGGNDPDLSYPMCTPAQCDTFYTKCDRVNSCPPVYPDPD</sequence>